<accession>R0MN47</accession>
<dbReference type="AlphaFoldDB" id="R0MN47"/>
<name>R0MN47_NOSB1</name>
<sequence length="358" mass="42194">MKDAKNSKKMKVITKLNKKMDLIKQEMYNTTRYRRKCRNVIDFEKRQKTASYKHFIRPLVGSKGIVPPKERLKGFYEYLWDLRIMPLYKILKDSRKIVLYDEWVYFYQEIDFIPQGNEILKETKKRSFNIDDGEKDNPCDGGDYNGNDDYCKDINHNPYINILNQNIKQYFNRVSRILPEGFNLTLKNSPSVPIFIKRQKEETPPLKKLTSTEKYKSFLNSFSICSSSKSIFSKFTKVINGNNFHQSFMNCFKRIPPSRQECKGVKDLCLSYIPNTSPFVNEYEEIEEEEEYPLNYLIPSKFKIESIDLYLKGIDPNAIINPPGPLFYPFEPSKLVDEENKNQNIIENNLYGNEKGDV</sequence>
<dbReference type="HOGENOM" id="CLU_783242_0_0_1"/>
<evidence type="ECO:0000313" key="2">
    <source>
        <dbReference type="Proteomes" id="UP000016927"/>
    </source>
</evidence>
<keyword evidence="2" id="KW-1185">Reference proteome</keyword>
<dbReference type="OMA" id="HEEYNEH"/>
<dbReference type="EMBL" id="KB908939">
    <property type="protein sequence ID" value="EOB14288.1"/>
    <property type="molecule type" value="Genomic_DNA"/>
</dbReference>
<dbReference type="VEuPathDB" id="MicrosporidiaDB:NBO_31g0007"/>
<dbReference type="OrthoDB" id="10493798at2759"/>
<organism evidence="1 2">
    <name type="scientific">Nosema bombycis (strain CQ1 / CVCC 102059)</name>
    <name type="common">Microsporidian parasite</name>
    <name type="synonym">Pebrine of silkworm</name>
    <dbReference type="NCBI Taxonomy" id="578461"/>
    <lineage>
        <taxon>Eukaryota</taxon>
        <taxon>Fungi</taxon>
        <taxon>Fungi incertae sedis</taxon>
        <taxon>Microsporidia</taxon>
        <taxon>Nosematidae</taxon>
        <taxon>Nosema</taxon>
    </lineage>
</organism>
<protein>
    <submittedName>
        <fullName evidence="1">Uncharacterized protein</fullName>
    </submittedName>
</protein>
<proteinExistence type="predicted"/>
<evidence type="ECO:0000313" key="1">
    <source>
        <dbReference type="EMBL" id="EOB14288.1"/>
    </source>
</evidence>
<gene>
    <name evidence="1" type="ORF">NBO_31g0007</name>
</gene>
<dbReference type="Proteomes" id="UP000016927">
    <property type="component" value="Unassembled WGS sequence"/>
</dbReference>
<reference evidence="1 2" key="1">
    <citation type="journal article" date="2013" name="BMC Genomics">
        <title>Comparative genomics of parasitic silkworm microsporidia reveal an association between genome expansion and host adaptation.</title>
        <authorList>
            <person name="Pan G."/>
            <person name="Xu J."/>
            <person name="Li T."/>
            <person name="Xia Q."/>
            <person name="Liu S.L."/>
            <person name="Zhang G."/>
            <person name="Li S."/>
            <person name="Li C."/>
            <person name="Liu H."/>
            <person name="Yang L."/>
            <person name="Liu T."/>
            <person name="Zhang X."/>
            <person name="Wu Z."/>
            <person name="Fan W."/>
            <person name="Dang X."/>
            <person name="Xiang H."/>
            <person name="Tao M."/>
            <person name="Li Y."/>
            <person name="Hu J."/>
            <person name="Li Z."/>
            <person name="Lin L."/>
            <person name="Luo J."/>
            <person name="Geng L."/>
            <person name="Wang L."/>
            <person name="Long M."/>
            <person name="Wan Y."/>
            <person name="He N."/>
            <person name="Zhang Z."/>
            <person name="Lu C."/>
            <person name="Keeling P.J."/>
            <person name="Wang J."/>
            <person name="Xiang Z."/>
            <person name="Zhou Z."/>
        </authorList>
    </citation>
    <scope>NUCLEOTIDE SEQUENCE [LARGE SCALE GENOMIC DNA]</scope>
    <source>
        <strain evidence="2">CQ1 / CVCC 102059</strain>
    </source>
</reference>